<dbReference type="GO" id="GO:0003677">
    <property type="term" value="F:DNA binding"/>
    <property type="evidence" value="ECO:0007669"/>
    <property type="project" value="UniProtKB-UniRule"/>
</dbReference>
<evidence type="ECO:0000313" key="7">
    <source>
        <dbReference type="EMBL" id="TQJ00523.1"/>
    </source>
</evidence>
<dbReference type="InterPro" id="IPR005158">
    <property type="entry name" value="BTAD"/>
</dbReference>
<dbReference type="GO" id="GO:0006355">
    <property type="term" value="P:regulation of DNA-templated transcription"/>
    <property type="evidence" value="ECO:0007669"/>
    <property type="project" value="InterPro"/>
</dbReference>
<dbReference type="PANTHER" id="PTHR35807:SF1">
    <property type="entry name" value="TRANSCRIPTIONAL REGULATOR REDD"/>
    <property type="match status" value="1"/>
</dbReference>
<sequence length="271" mass="30208">MHIGLLGVLQFSINNVSIVPSARKIRNLLALLSLNAGNLVTVSKIREELWGDEPPRSASTTLQTYVMQLRNRISRSVDDQHNGDVARNILITAPNGYLLRAGDGCCDAIEFDRLAAWGNRLLDNEEHHGAAEALRAALALWRGPALVDIETGPVLTGEVIRLEERRRLIVERRIELELLLGRHHAIVDDLSALAALDRTHESVHGQLMVALYRCGRRTQALEVFSRLRTAMLDELGLEPAPWLHELQRAVLDAEPGLELESYGIRGLLARR</sequence>
<reference evidence="7 8" key="1">
    <citation type="submission" date="2019-06" db="EMBL/GenBank/DDBJ databases">
        <title>Sequencing the genomes of 1000 actinobacteria strains.</title>
        <authorList>
            <person name="Klenk H.-P."/>
        </authorList>
    </citation>
    <scope>NUCLEOTIDE SEQUENCE [LARGE SCALE GENOMIC DNA]</scope>
    <source>
        <strain evidence="7 8">DSM 45679</strain>
    </source>
</reference>
<evidence type="ECO:0000313" key="8">
    <source>
        <dbReference type="Proteomes" id="UP000320876"/>
    </source>
</evidence>
<proteinExistence type="inferred from homology"/>
<evidence type="ECO:0000256" key="4">
    <source>
        <dbReference type="ARBA" id="ARBA00023163"/>
    </source>
</evidence>
<dbReference type="CDD" id="cd15831">
    <property type="entry name" value="BTAD"/>
    <property type="match status" value="1"/>
</dbReference>
<gene>
    <name evidence="7" type="ORF">FB471_0149</name>
</gene>
<dbReference type="PANTHER" id="PTHR35807">
    <property type="entry name" value="TRANSCRIPTIONAL REGULATOR REDD-RELATED"/>
    <property type="match status" value="1"/>
</dbReference>
<evidence type="ECO:0000259" key="6">
    <source>
        <dbReference type="PROSITE" id="PS51755"/>
    </source>
</evidence>
<evidence type="ECO:0000256" key="5">
    <source>
        <dbReference type="PROSITE-ProRule" id="PRU01091"/>
    </source>
</evidence>
<name>A0A542DBT8_AMYCI</name>
<keyword evidence="3 5" id="KW-0238">DNA-binding</keyword>
<dbReference type="Gene3D" id="1.10.10.10">
    <property type="entry name" value="Winged helix-like DNA-binding domain superfamily/Winged helix DNA-binding domain"/>
    <property type="match status" value="1"/>
</dbReference>
<dbReference type="GO" id="GO:0000160">
    <property type="term" value="P:phosphorelay signal transduction system"/>
    <property type="evidence" value="ECO:0007669"/>
    <property type="project" value="InterPro"/>
</dbReference>
<evidence type="ECO:0000256" key="2">
    <source>
        <dbReference type="ARBA" id="ARBA00023015"/>
    </source>
</evidence>
<evidence type="ECO:0000256" key="1">
    <source>
        <dbReference type="ARBA" id="ARBA00005820"/>
    </source>
</evidence>
<dbReference type="InterPro" id="IPR051677">
    <property type="entry name" value="AfsR-DnrI-RedD_regulator"/>
</dbReference>
<comment type="caution">
    <text evidence="7">The sequence shown here is derived from an EMBL/GenBank/DDBJ whole genome shotgun (WGS) entry which is preliminary data.</text>
</comment>
<keyword evidence="2" id="KW-0805">Transcription regulation</keyword>
<dbReference type="OrthoDB" id="4336084at2"/>
<dbReference type="InterPro" id="IPR011990">
    <property type="entry name" value="TPR-like_helical_dom_sf"/>
</dbReference>
<organism evidence="7 8">
    <name type="scientific">Amycolatopsis cihanbeyliensis</name>
    <dbReference type="NCBI Taxonomy" id="1128664"/>
    <lineage>
        <taxon>Bacteria</taxon>
        <taxon>Bacillati</taxon>
        <taxon>Actinomycetota</taxon>
        <taxon>Actinomycetes</taxon>
        <taxon>Pseudonocardiales</taxon>
        <taxon>Pseudonocardiaceae</taxon>
        <taxon>Amycolatopsis</taxon>
    </lineage>
</organism>
<dbReference type="Pfam" id="PF03704">
    <property type="entry name" value="BTAD"/>
    <property type="match status" value="1"/>
</dbReference>
<protein>
    <submittedName>
        <fullName evidence="7">DNA-binding SARP family transcriptional activator</fullName>
    </submittedName>
</protein>
<comment type="similarity">
    <text evidence="1">Belongs to the AfsR/DnrI/RedD regulatory family.</text>
</comment>
<dbReference type="SUPFAM" id="SSF48452">
    <property type="entry name" value="TPR-like"/>
    <property type="match status" value="1"/>
</dbReference>
<dbReference type="InterPro" id="IPR016032">
    <property type="entry name" value="Sig_transdc_resp-reg_C-effctor"/>
</dbReference>
<dbReference type="SMART" id="SM01043">
    <property type="entry name" value="BTAD"/>
    <property type="match status" value="1"/>
</dbReference>
<evidence type="ECO:0000256" key="3">
    <source>
        <dbReference type="ARBA" id="ARBA00023125"/>
    </source>
</evidence>
<keyword evidence="8" id="KW-1185">Reference proteome</keyword>
<dbReference type="SUPFAM" id="SSF46894">
    <property type="entry name" value="C-terminal effector domain of the bipartite response regulators"/>
    <property type="match status" value="1"/>
</dbReference>
<dbReference type="EMBL" id="VFML01000001">
    <property type="protein sequence ID" value="TQJ00523.1"/>
    <property type="molecule type" value="Genomic_DNA"/>
</dbReference>
<accession>A0A542DBT8</accession>
<dbReference type="InterPro" id="IPR036388">
    <property type="entry name" value="WH-like_DNA-bd_sf"/>
</dbReference>
<dbReference type="SMART" id="SM00862">
    <property type="entry name" value="Trans_reg_C"/>
    <property type="match status" value="1"/>
</dbReference>
<dbReference type="Proteomes" id="UP000320876">
    <property type="component" value="Unassembled WGS sequence"/>
</dbReference>
<dbReference type="InterPro" id="IPR001867">
    <property type="entry name" value="OmpR/PhoB-type_DNA-bd"/>
</dbReference>
<dbReference type="Pfam" id="PF00486">
    <property type="entry name" value="Trans_reg_C"/>
    <property type="match status" value="1"/>
</dbReference>
<feature type="domain" description="OmpR/PhoB-type" evidence="6">
    <location>
        <begin position="1"/>
        <end position="101"/>
    </location>
</feature>
<feature type="DNA-binding region" description="OmpR/PhoB-type" evidence="5">
    <location>
        <begin position="1"/>
        <end position="101"/>
    </location>
</feature>
<dbReference type="AlphaFoldDB" id="A0A542DBT8"/>
<dbReference type="PROSITE" id="PS51755">
    <property type="entry name" value="OMPR_PHOB"/>
    <property type="match status" value="1"/>
</dbReference>
<keyword evidence="4" id="KW-0804">Transcription</keyword>
<dbReference type="Gene3D" id="1.25.40.10">
    <property type="entry name" value="Tetratricopeptide repeat domain"/>
    <property type="match status" value="1"/>
</dbReference>